<accession>A0A5C0SI24</accession>
<dbReference type="Pfam" id="PF12669">
    <property type="entry name" value="FeoB_associated"/>
    <property type="match status" value="1"/>
</dbReference>
<organism evidence="2 3">
    <name type="scientific">Crassaminicella thermophila</name>
    <dbReference type="NCBI Taxonomy" id="2599308"/>
    <lineage>
        <taxon>Bacteria</taxon>
        <taxon>Bacillati</taxon>
        <taxon>Bacillota</taxon>
        <taxon>Clostridia</taxon>
        <taxon>Eubacteriales</taxon>
        <taxon>Clostridiaceae</taxon>
        <taxon>Crassaminicella</taxon>
    </lineage>
</organism>
<keyword evidence="3" id="KW-1185">Reference proteome</keyword>
<dbReference type="OrthoDB" id="2326035at2"/>
<dbReference type="EMBL" id="CP042243">
    <property type="protein sequence ID" value="QEK13327.1"/>
    <property type="molecule type" value="Genomic_DNA"/>
</dbReference>
<feature type="transmembrane region" description="Helical" evidence="1">
    <location>
        <begin position="6"/>
        <end position="22"/>
    </location>
</feature>
<dbReference type="AlphaFoldDB" id="A0A5C0SI24"/>
<evidence type="ECO:0000313" key="2">
    <source>
        <dbReference type="EMBL" id="QEK13327.1"/>
    </source>
</evidence>
<dbReference type="KEGG" id="crs:FQB35_14190"/>
<proteinExistence type="predicted"/>
<reference evidence="2 3" key="1">
    <citation type="submission" date="2019-07" db="EMBL/GenBank/DDBJ databases">
        <title>Complete genome of Crassaminicella thermophila SY095.</title>
        <authorList>
            <person name="Li X."/>
        </authorList>
    </citation>
    <scope>NUCLEOTIDE SEQUENCE [LARGE SCALE GENOMIC DNA]</scope>
    <source>
        <strain evidence="2 3">SY095</strain>
    </source>
</reference>
<dbReference type="Proteomes" id="UP000324646">
    <property type="component" value="Chromosome"/>
</dbReference>
<keyword evidence="1" id="KW-1133">Transmembrane helix</keyword>
<keyword evidence="1" id="KW-0812">Transmembrane</keyword>
<keyword evidence="1" id="KW-0472">Membrane</keyword>
<gene>
    <name evidence="2" type="ORF">FQB35_14190</name>
</gene>
<sequence>MGNFVTWIIGIPLISFGIYLLVRSFKKEIRGNCYGCSGCGENSCSFKK</sequence>
<evidence type="ECO:0000313" key="3">
    <source>
        <dbReference type="Proteomes" id="UP000324646"/>
    </source>
</evidence>
<protein>
    <submittedName>
        <fullName evidence="2">FeoB-associated Cys-rich membrane protein</fullName>
    </submittedName>
</protein>
<name>A0A5C0SI24_CRATE</name>
<evidence type="ECO:0000256" key="1">
    <source>
        <dbReference type="SAM" id="Phobius"/>
    </source>
</evidence>
<dbReference type="RefSeq" id="WP_148810499.1">
    <property type="nucleotide sequence ID" value="NZ_CP042243.1"/>
</dbReference>